<dbReference type="InterPro" id="IPR029058">
    <property type="entry name" value="AB_hydrolase_fold"/>
</dbReference>
<dbReference type="InterPro" id="IPR051299">
    <property type="entry name" value="AB_hydrolase_lip/est"/>
</dbReference>
<evidence type="ECO:0000313" key="5">
    <source>
        <dbReference type="Proteomes" id="UP000789405"/>
    </source>
</evidence>
<protein>
    <submittedName>
        <fullName evidence="4">28501_t:CDS:1</fullName>
    </submittedName>
</protein>
<evidence type="ECO:0000256" key="2">
    <source>
        <dbReference type="SAM" id="Phobius"/>
    </source>
</evidence>
<dbReference type="CDD" id="cd00519">
    <property type="entry name" value="Lipase_3"/>
    <property type="match status" value="1"/>
</dbReference>
<dbReference type="EMBL" id="CAJVPY010002206">
    <property type="protein sequence ID" value="CAG8552186.1"/>
    <property type="molecule type" value="Genomic_DNA"/>
</dbReference>
<dbReference type="OrthoDB" id="438440at2759"/>
<feature type="domain" description="Fungal lipase-type" evidence="3">
    <location>
        <begin position="135"/>
        <end position="250"/>
    </location>
</feature>
<comment type="caution">
    <text evidence="4">The sequence shown here is derived from an EMBL/GenBank/DDBJ whole genome shotgun (WGS) entry which is preliminary data.</text>
</comment>
<feature type="transmembrane region" description="Helical" evidence="2">
    <location>
        <begin position="12"/>
        <end position="29"/>
    </location>
</feature>
<dbReference type="Proteomes" id="UP000789405">
    <property type="component" value="Unassembled WGS sequence"/>
</dbReference>
<sequence length="253" mass="28369">MSTEYSVYFAELDYALILYFILTLLLILVHSQDSQDTQDVLDFFLNNCPTSYLLRSDNSDIIDSNFVESCSVSPLNDKTEIDNLTRFITYSAAAYCTNSKTWSCGKFCDDIPQTTVIKDIVPSLVGFSFDGNEIVVAFRGTKSTFDKIIDALMFQIPYYPSFSTDISEVISDCSSSSNCDDDEDCLSPSSTCENKHGDRLNSCLTGDLPCVHFGFYTYYLLVQDEIKNEISDLIKKYPNYDVIVTGHSLGEGL</sequence>
<gene>
    <name evidence="4" type="ORF">DERYTH_LOCUS5322</name>
</gene>
<keyword evidence="5" id="KW-1185">Reference proteome</keyword>
<evidence type="ECO:0000256" key="1">
    <source>
        <dbReference type="ARBA" id="ARBA00022801"/>
    </source>
</evidence>
<dbReference type="SUPFAM" id="SSF53474">
    <property type="entry name" value="alpha/beta-Hydrolases"/>
    <property type="match status" value="1"/>
</dbReference>
<dbReference type="PANTHER" id="PTHR46640:SF3">
    <property type="entry name" value="LIPASE LIH1-RELATED"/>
    <property type="match status" value="1"/>
</dbReference>
<dbReference type="InterPro" id="IPR002921">
    <property type="entry name" value="Fungal_lipase-type"/>
</dbReference>
<dbReference type="GO" id="GO:0006629">
    <property type="term" value="P:lipid metabolic process"/>
    <property type="evidence" value="ECO:0007669"/>
    <property type="project" value="InterPro"/>
</dbReference>
<evidence type="ECO:0000259" key="3">
    <source>
        <dbReference type="Pfam" id="PF01764"/>
    </source>
</evidence>
<name>A0A9N9B4H3_9GLOM</name>
<accession>A0A9N9B4H3</accession>
<organism evidence="4 5">
    <name type="scientific">Dentiscutata erythropus</name>
    <dbReference type="NCBI Taxonomy" id="1348616"/>
    <lineage>
        <taxon>Eukaryota</taxon>
        <taxon>Fungi</taxon>
        <taxon>Fungi incertae sedis</taxon>
        <taxon>Mucoromycota</taxon>
        <taxon>Glomeromycotina</taxon>
        <taxon>Glomeromycetes</taxon>
        <taxon>Diversisporales</taxon>
        <taxon>Gigasporaceae</taxon>
        <taxon>Dentiscutata</taxon>
    </lineage>
</organism>
<evidence type="ECO:0000313" key="4">
    <source>
        <dbReference type="EMBL" id="CAG8552186.1"/>
    </source>
</evidence>
<keyword evidence="2" id="KW-0812">Transmembrane</keyword>
<proteinExistence type="predicted"/>
<reference evidence="4" key="1">
    <citation type="submission" date="2021-06" db="EMBL/GenBank/DDBJ databases">
        <authorList>
            <person name="Kallberg Y."/>
            <person name="Tangrot J."/>
            <person name="Rosling A."/>
        </authorList>
    </citation>
    <scope>NUCLEOTIDE SEQUENCE</scope>
    <source>
        <strain evidence="4">MA453B</strain>
    </source>
</reference>
<keyword evidence="1" id="KW-0378">Hydrolase</keyword>
<dbReference type="AlphaFoldDB" id="A0A9N9B4H3"/>
<dbReference type="PANTHER" id="PTHR46640">
    <property type="entry name" value="TRIACYLGLYCEROL LIPASE, PUTATIVE (AFU_ORTHOLOGUE AFUA_6G06510)-RELATED"/>
    <property type="match status" value="1"/>
</dbReference>
<dbReference type="Pfam" id="PF01764">
    <property type="entry name" value="Lipase_3"/>
    <property type="match status" value="1"/>
</dbReference>
<keyword evidence="2" id="KW-0472">Membrane</keyword>
<dbReference type="Gene3D" id="3.40.50.1820">
    <property type="entry name" value="alpha/beta hydrolase"/>
    <property type="match status" value="1"/>
</dbReference>
<dbReference type="GO" id="GO:0016787">
    <property type="term" value="F:hydrolase activity"/>
    <property type="evidence" value="ECO:0007669"/>
    <property type="project" value="UniProtKB-KW"/>
</dbReference>
<keyword evidence="2" id="KW-1133">Transmembrane helix</keyword>